<dbReference type="InterPro" id="IPR011083">
    <property type="entry name" value="Phage_tail_collar_dom"/>
</dbReference>
<dbReference type="EMBL" id="JZXC01000027">
    <property type="protein sequence ID" value="KKA05399.1"/>
    <property type="molecule type" value="Genomic_DNA"/>
</dbReference>
<dbReference type="Pfam" id="PF07484">
    <property type="entry name" value="Collar"/>
    <property type="match status" value="1"/>
</dbReference>
<feature type="region of interest" description="Disordered" evidence="1">
    <location>
        <begin position="297"/>
        <end position="337"/>
    </location>
</feature>
<evidence type="ECO:0000259" key="2">
    <source>
        <dbReference type="Pfam" id="PF07484"/>
    </source>
</evidence>
<dbReference type="AlphaFoldDB" id="A0A0F4XHD0"/>
<gene>
    <name evidence="3" type="ORF">VP02_23185</name>
</gene>
<accession>A0A0F4XHD0</accession>
<dbReference type="SUPFAM" id="SSF88874">
    <property type="entry name" value="Receptor-binding domain of short tail fibre protein gp12"/>
    <property type="match status" value="2"/>
</dbReference>
<dbReference type="PANTHER" id="PTHR35191">
    <property type="entry name" value="PROPHAGE SIDE TAIL FIBER PROTEIN HOMOLOG STFQ-RELATED"/>
    <property type="match status" value="1"/>
</dbReference>
<dbReference type="InterPro" id="IPR005003">
    <property type="entry name" value="Phage_lambda_Stf-r1"/>
</dbReference>
<reference evidence="3 4" key="1">
    <citation type="submission" date="2015-03" db="EMBL/GenBank/DDBJ databases">
        <title>Pseudomonas fluorescens 1855-344 Genome sequencing and assembly.</title>
        <authorList>
            <person name="Eng W.W.H."/>
            <person name="Gan H.M."/>
            <person name="Savka M.A."/>
        </authorList>
    </citation>
    <scope>NUCLEOTIDE SEQUENCE [LARGE SCALE GENOMIC DNA]</scope>
    <source>
        <strain evidence="3 4">1855-344</strain>
    </source>
</reference>
<feature type="compositionally biased region" description="Polar residues" evidence="1">
    <location>
        <begin position="320"/>
        <end position="337"/>
    </location>
</feature>
<dbReference type="OrthoDB" id="9810174at2"/>
<dbReference type="GO" id="GO:0005198">
    <property type="term" value="F:structural molecule activity"/>
    <property type="evidence" value="ECO:0007669"/>
    <property type="project" value="InterPro"/>
</dbReference>
<evidence type="ECO:0000313" key="4">
    <source>
        <dbReference type="Proteomes" id="UP000033662"/>
    </source>
</evidence>
<sequence>MDYPKSVPSVGLVNGKFVDENPVTGAPGSLIPAAWGNSVTQELLGVITGAGMVPDEADLGQLLLAVRKINQAGLVDYALDTGTVNAYSATYKPAPSALVDGLILRFKAARANTGASTFAPNGLPANPIVGLDHNAIQSGEITVGGDVWVQWNSSIGSGAWVMIASTGMTKDTGSDVGDIKVVATAEPPQGWLKCNGALVSRAQYAALFAAISTRFGAGDGSTTFALPDLRGEFVRGWDDGRGIDSGRVLGAGQAGQNATHIHTATAANAGAHTHTLSATAASGGAHTHTLSATAAADGAHTHAVSGAAASAGEHTHTAPRAQNNDVGGGSPNFTTANLQSGVTAPTNPGGAHTHTVSGTAASAGAHTHTVSGTAASAGDHTHVISGTAASAGDHAHVITVAASGGNETRPRNVALLYVIKY</sequence>
<dbReference type="Proteomes" id="UP000033662">
    <property type="component" value="Unassembled WGS sequence"/>
</dbReference>
<comment type="caution">
    <text evidence="3">The sequence shown here is derived from an EMBL/GenBank/DDBJ whole genome shotgun (WGS) entry which is preliminary data.</text>
</comment>
<evidence type="ECO:0000256" key="1">
    <source>
        <dbReference type="SAM" id="MobiDB-lite"/>
    </source>
</evidence>
<organism evidence="3 4">
    <name type="scientific">Pseudomonas kilonensis</name>
    <dbReference type="NCBI Taxonomy" id="132476"/>
    <lineage>
        <taxon>Bacteria</taxon>
        <taxon>Pseudomonadati</taxon>
        <taxon>Pseudomonadota</taxon>
        <taxon>Gammaproteobacteria</taxon>
        <taxon>Pseudomonadales</taxon>
        <taxon>Pseudomonadaceae</taxon>
        <taxon>Pseudomonas</taxon>
    </lineage>
</organism>
<dbReference type="InterPro" id="IPR051934">
    <property type="entry name" value="Phage_Tail_Fiber_Structural"/>
</dbReference>
<protein>
    <recommendedName>
        <fullName evidence="2">Phage tail collar domain-containing protein</fullName>
    </recommendedName>
</protein>
<dbReference type="PATRIC" id="fig|132476.4.peg.3318"/>
<dbReference type="PANTHER" id="PTHR35191:SF1">
    <property type="entry name" value="PROPHAGE SIDE TAIL FIBER PROTEIN HOMOLOG STFQ-RELATED"/>
    <property type="match status" value="1"/>
</dbReference>
<name>A0A0F4XHD0_9PSED</name>
<proteinExistence type="predicted"/>
<dbReference type="InterPro" id="IPR037053">
    <property type="entry name" value="Phage_tail_collar_dom_sf"/>
</dbReference>
<evidence type="ECO:0000313" key="3">
    <source>
        <dbReference type="EMBL" id="KKA05399.1"/>
    </source>
</evidence>
<dbReference type="Gene3D" id="3.90.1340.10">
    <property type="entry name" value="Phage tail collar domain"/>
    <property type="match status" value="1"/>
</dbReference>
<feature type="domain" description="Phage tail collar" evidence="2">
    <location>
        <begin position="177"/>
        <end position="234"/>
    </location>
</feature>
<dbReference type="Pfam" id="PF03335">
    <property type="entry name" value="Phage_fiber"/>
    <property type="match status" value="7"/>
</dbReference>